<proteinExistence type="predicted"/>
<dbReference type="EMBL" id="CAJSTJ010000111">
    <property type="protein sequence ID" value="CAG7557089.1"/>
    <property type="molecule type" value="Genomic_DNA"/>
</dbReference>
<protein>
    <recommendedName>
        <fullName evidence="3">DNA2/NAM7 helicase helicase domain-containing protein</fullName>
    </recommendedName>
</protein>
<accession>A0A8J2INE9</accession>
<dbReference type="Proteomes" id="UP000693738">
    <property type="component" value="Unassembled WGS sequence"/>
</dbReference>
<evidence type="ECO:0000313" key="1">
    <source>
        <dbReference type="EMBL" id="CAG7557089.1"/>
    </source>
</evidence>
<name>A0A8J2INE9_FUSEQ</name>
<reference evidence="1" key="1">
    <citation type="submission" date="2021-05" db="EMBL/GenBank/DDBJ databases">
        <authorList>
            <person name="Khan N."/>
        </authorList>
    </citation>
    <scope>NUCLEOTIDE SEQUENCE</scope>
</reference>
<evidence type="ECO:0000313" key="2">
    <source>
        <dbReference type="Proteomes" id="UP000693738"/>
    </source>
</evidence>
<comment type="caution">
    <text evidence="1">The sequence shown here is derived from an EMBL/GenBank/DDBJ whole genome shotgun (WGS) entry which is preliminary data.</text>
</comment>
<dbReference type="AlphaFoldDB" id="A0A8J2INE9"/>
<sequence>MEVVRYASPYPDLRSQQAYPYTLRFDLAEAEPEVDLVSEFEGIENVIVHKAAPAFIQEIYDNLPEPMQKCLTGMHGARVRMHFIAGVARYRISYLMASLVLFDIFGIGLEQPNKLKVLYIMNNNVGIETFYQHLTRTFRIWNFTDEQLDSVLNIMRLYPLDGEVHDIVTTDLVDELVTSENANRDKSLHQFALRTLEQNQDPQQYRELKQLLASVADGTRLGEGDFAKTKTNMKKLYRDTFNGFSGVVVTTPVGASPLLVRESFKPDTIIVDEAATMDEATLSIVITSERQKFICLNTTFTYI</sequence>
<gene>
    <name evidence="1" type="ORF">FEQUK3_LOCUS2800</name>
</gene>
<organism evidence="1 2">
    <name type="scientific">Fusarium equiseti</name>
    <name type="common">Fusarium scirpi</name>
    <dbReference type="NCBI Taxonomy" id="61235"/>
    <lineage>
        <taxon>Eukaryota</taxon>
        <taxon>Fungi</taxon>
        <taxon>Dikarya</taxon>
        <taxon>Ascomycota</taxon>
        <taxon>Pezizomycotina</taxon>
        <taxon>Sordariomycetes</taxon>
        <taxon>Hypocreomycetidae</taxon>
        <taxon>Hypocreales</taxon>
        <taxon>Nectriaceae</taxon>
        <taxon>Fusarium</taxon>
        <taxon>Fusarium incarnatum-equiseti species complex</taxon>
    </lineage>
</organism>
<evidence type="ECO:0008006" key="3">
    <source>
        <dbReference type="Google" id="ProtNLM"/>
    </source>
</evidence>